<comment type="similarity">
    <text evidence="1">Belongs to the guanylate kinase family.</text>
</comment>
<dbReference type="Gene3D" id="3.40.50.300">
    <property type="entry name" value="P-loop containing nucleotide triphosphate hydrolases"/>
    <property type="match status" value="1"/>
</dbReference>
<feature type="region of interest" description="Disordered" evidence="9">
    <location>
        <begin position="308"/>
        <end position="327"/>
    </location>
</feature>
<evidence type="ECO:0000256" key="5">
    <source>
        <dbReference type="ARBA" id="ARBA00022741"/>
    </source>
</evidence>
<evidence type="ECO:0000313" key="12">
    <source>
        <dbReference type="EMBL" id="OWP05997.1"/>
    </source>
</evidence>
<dbReference type="Proteomes" id="UP000242519">
    <property type="component" value="Unassembled WGS sequence"/>
</dbReference>
<evidence type="ECO:0000256" key="10">
    <source>
        <dbReference type="SAM" id="Phobius"/>
    </source>
</evidence>
<dbReference type="Pfam" id="PF24535">
    <property type="entry name" value="DUF7598"/>
    <property type="match status" value="1"/>
</dbReference>
<dbReference type="InParanoid" id="A0A218ZDA4"/>
<dbReference type="FunFam" id="3.40.50.300:FF:000776">
    <property type="entry name" value="Guanylate kinase 2"/>
    <property type="match status" value="1"/>
</dbReference>
<dbReference type="InterPro" id="IPR008144">
    <property type="entry name" value="Guanylate_kin-like_dom"/>
</dbReference>
<keyword evidence="13" id="KW-1185">Reference proteome</keyword>
<evidence type="ECO:0000256" key="4">
    <source>
        <dbReference type="ARBA" id="ARBA00022679"/>
    </source>
</evidence>
<dbReference type="PANTHER" id="PTHR23117">
    <property type="entry name" value="GUANYLATE KINASE-RELATED"/>
    <property type="match status" value="1"/>
</dbReference>
<keyword evidence="7" id="KW-0067">ATP-binding</keyword>
<dbReference type="STRING" id="503106.A0A218ZDA4"/>
<evidence type="ECO:0000256" key="7">
    <source>
        <dbReference type="ARBA" id="ARBA00022840"/>
    </source>
</evidence>
<dbReference type="GO" id="GO:0005829">
    <property type="term" value="C:cytosol"/>
    <property type="evidence" value="ECO:0007669"/>
    <property type="project" value="TreeGrafter"/>
</dbReference>
<keyword evidence="10" id="KW-1133">Transmembrane helix</keyword>
<dbReference type="AlphaFoldDB" id="A0A218ZDA4"/>
<keyword evidence="5" id="KW-0547">Nucleotide-binding</keyword>
<dbReference type="InterPro" id="IPR027417">
    <property type="entry name" value="P-loop_NTPase"/>
</dbReference>
<feature type="region of interest" description="Disordered" evidence="9">
    <location>
        <begin position="507"/>
        <end position="534"/>
    </location>
</feature>
<feature type="transmembrane region" description="Helical" evidence="10">
    <location>
        <begin position="87"/>
        <end position="104"/>
    </location>
</feature>
<feature type="transmembrane region" description="Helical" evidence="10">
    <location>
        <begin position="47"/>
        <end position="67"/>
    </location>
</feature>
<keyword evidence="6" id="KW-0418">Kinase</keyword>
<feature type="transmembrane region" description="Helical" evidence="10">
    <location>
        <begin position="124"/>
        <end position="146"/>
    </location>
</feature>
<name>A0A218ZDA4_9HELO</name>
<evidence type="ECO:0000256" key="9">
    <source>
        <dbReference type="SAM" id="MobiDB-lite"/>
    </source>
</evidence>
<dbReference type="PANTHER" id="PTHR23117:SF13">
    <property type="entry name" value="GUANYLATE KINASE"/>
    <property type="match status" value="1"/>
</dbReference>
<dbReference type="OrthoDB" id="5327148at2759"/>
<keyword evidence="4" id="KW-0808">Transferase</keyword>
<dbReference type="Pfam" id="PF00625">
    <property type="entry name" value="Guanylate_kin"/>
    <property type="match status" value="1"/>
</dbReference>
<accession>A0A218ZDA4</accession>
<dbReference type="FunFam" id="3.30.63.10:FF:000002">
    <property type="entry name" value="Guanylate kinase 1"/>
    <property type="match status" value="1"/>
</dbReference>
<gene>
    <name evidence="12" type="ORF">B2J93_6321</name>
</gene>
<evidence type="ECO:0000256" key="8">
    <source>
        <dbReference type="ARBA" id="ARBA00030128"/>
    </source>
</evidence>
<dbReference type="CDD" id="cd00071">
    <property type="entry name" value="GMPK"/>
    <property type="match status" value="1"/>
</dbReference>
<dbReference type="InterPro" id="IPR056019">
    <property type="entry name" value="DUF7598"/>
</dbReference>
<feature type="region of interest" description="Disordered" evidence="9">
    <location>
        <begin position="228"/>
        <end position="280"/>
    </location>
</feature>
<reference evidence="12 13" key="1">
    <citation type="submission" date="2017-04" db="EMBL/GenBank/DDBJ databases">
        <title>Draft genome sequence of Marssonina coronaria NL1: causal agent of apple blotch.</title>
        <authorList>
            <person name="Cheng Q."/>
        </authorList>
    </citation>
    <scope>NUCLEOTIDE SEQUENCE [LARGE SCALE GENOMIC DNA]</scope>
    <source>
        <strain evidence="12 13">NL1</strain>
    </source>
</reference>
<dbReference type="InterPro" id="IPR008145">
    <property type="entry name" value="GK/Ca_channel_bsu"/>
</dbReference>
<dbReference type="SMART" id="SM00072">
    <property type="entry name" value="GuKc"/>
    <property type="match status" value="1"/>
</dbReference>
<dbReference type="SUPFAM" id="SSF52540">
    <property type="entry name" value="P-loop containing nucleoside triphosphate hydrolases"/>
    <property type="match status" value="1"/>
</dbReference>
<sequence length="534" mass="58557">MFSESKLTGAGYITLNVIRVLNIISLLLVVVASWIMLVMIVKTSSFFFFDAVSHFITSTIGLFLVVSEVTLFRLYFAKFWPLLGPESGFVFLGISMIVLGFNILGNLNKEATSVKNLGLPMWRVVISSGILTALMGFFNIVANYVFCDSNLGITGRQVRSHGASIPTDTRTKTLSLSSGSTRRSVSSGLPSYHGPTERQKSRFSFRLPIRGSRLAISKPVIQDEEQFAKWDESRRSPVAPDIQRPPTALHPYHQGALHPPMPPPSSRYSENPSAPLDSQSRHPLEELQIQIHNGTKYSLPLPLPLTQAAAAAPNPPSPAPKDTRPVVISGPSGVGKGTLYKLLLARHPSVFTTSISHTTRAPRPGEVRDVDYYYTSMEDFEAMIAAGGFVEHAKFGGNRYGTSKRMIEEVGRTGRVVVLDIEMEGVKQIQASSLSARYVFIAPPSFAALESRLRNRGTESEESIQKRLAQAHNEMAYSKTPGVHDIVIVNDDLERAYTQLEAFIFGEEGEGRTSSKPQEQSAKDGGKAGESVLD</sequence>
<feature type="transmembrane region" description="Helical" evidence="10">
    <location>
        <begin position="20"/>
        <end position="40"/>
    </location>
</feature>
<feature type="region of interest" description="Disordered" evidence="9">
    <location>
        <begin position="162"/>
        <end position="204"/>
    </location>
</feature>
<protein>
    <recommendedName>
        <fullName evidence="3">Guanylate kinase</fullName>
        <ecNumber evidence="2">2.7.4.8</ecNumber>
    </recommendedName>
    <alternativeName>
        <fullName evidence="8">GMP kinase</fullName>
    </alternativeName>
</protein>
<proteinExistence type="inferred from homology"/>
<keyword evidence="10" id="KW-0812">Transmembrane</keyword>
<evidence type="ECO:0000256" key="2">
    <source>
        <dbReference type="ARBA" id="ARBA00012961"/>
    </source>
</evidence>
<comment type="caution">
    <text evidence="12">The sequence shown here is derived from an EMBL/GenBank/DDBJ whole genome shotgun (WGS) entry which is preliminary data.</text>
</comment>
<feature type="compositionally biased region" description="Low complexity" evidence="9">
    <location>
        <begin position="172"/>
        <end position="189"/>
    </location>
</feature>
<feature type="domain" description="Guanylate kinase-like" evidence="11">
    <location>
        <begin position="323"/>
        <end position="505"/>
    </location>
</feature>
<evidence type="ECO:0000256" key="3">
    <source>
        <dbReference type="ARBA" id="ARBA00016296"/>
    </source>
</evidence>
<dbReference type="GO" id="GO:0005524">
    <property type="term" value="F:ATP binding"/>
    <property type="evidence" value="ECO:0007669"/>
    <property type="project" value="UniProtKB-KW"/>
</dbReference>
<evidence type="ECO:0000313" key="13">
    <source>
        <dbReference type="Proteomes" id="UP000242519"/>
    </source>
</evidence>
<evidence type="ECO:0000259" key="11">
    <source>
        <dbReference type="PROSITE" id="PS50052"/>
    </source>
</evidence>
<evidence type="ECO:0000256" key="1">
    <source>
        <dbReference type="ARBA" id="ARBA00005790"/>
    </source>
</evidence>
<dbReference type="GO" id="GO:0004385">
    <property type="term" value="F:GMP kinase activity"/>
    <property type="evidence" value="ECO:0007669"/>
    <property type="project" value="UniProtKB-EC"/>
</dbReference>
<dbReference type="PROSITE" id="PS50052">
    <property type="entry name" value="GUANYLATE_KINASE_2"/>
    <property type="match status" value="1"/>
</dbReference>
<evidence type="ECO:0000256" key="6">
    <source>
        <dbReference type="ARBA" id="ARBA00022777"/>
    </source>
</evidence>
<keyword evidence="10" id="KW-0472">Membrane</keyword>
<dbReference type="EMBL" id="MZNU01000059">
    <property type="protein sequence ID" value="OWP05997.1"/>
    <property type="molecule type" value="Genomic_DNA"/>
</dbReference>
<dbReference type="InterPro" id="IPR017665">
    <property type="entry name" value="Guanylate_kinase"/>
</dbReference>
<dbReference type="EC" id="2.7.4.8" evidence="2"/>
<organism evidence="12 13">
    <name type="scientific">Diplocarpon coronariae</name>
    <dbReference type="NCBI Taxonomy" id="2795749"/>
    <lineage>
        <taxon>Eukaryota</taxon>
        <taxon>Fungi</taxon>
        <taxon>Dikarya</taxon>
        <taxon>Ascomycota</taxon>
        <taxon>Pezizomycotina</taxon>
        <taxon>Leotiomycetes</taxon>
        <taxon>Helotiales</taxon>
        <taxon>Drepanopezizaceae</taxon>
        <taxon>Diplocarpon</taxon>
    </lineage>
</organism>
<dbReference type="NCBIfam" id="TIGR03263">
    <property type="entry name" value="guanyl_kin"/>
    <property type="match status" value="1"/>
</dbReference>
<feature type="compositionally biased region" description="Polar residues" evidence="9">
    <location>
        <begin position="266"/>
        <end position="278"/>
    </location>
</feature>